<evidence type="ECO:0000313" key="1">
    <source>
        <dbReference type="EMBL" id="MFC4106918.1"/>
    </source>
</evidence>
<organism evidence="1 2">
    <name type="scientific">Micromonospora zhanjiangensis</name>
    <dbReference type="NCBI Taxonomy" id="1522057"/>
    <lineage>
        <taxon>Bacteria</taxon>
        <taxon>Bacillati</taxon>
        <taxon>Actinomycetota</taxon>
        <taxon>Actinomycetes</taxon>
        <taxon>Micromonosporales</taxon>
        <taxon>Micromonosporaceae</taxon>
        <taxon>Micromonospora</taxon>
    </lineage>
</organism>
<dbReference type="EMBL" id="JBHSBN010000007">
    <property type="protein sequence ID" value="MFC4106918.1"/>
    <property type="molecule type" value="Genomic_DNA"/>
</dbReference>
<gene>
    <name evidence="1" type="ORF">ACFOX0_13395</name>
</gene>
<sequence>MARKASQGTPLECDMPWLDGGRVFGYSVPSSRAACWRAFSATVRADRVASVLAVVRSA</sequence>
<name>A0ABV8KLP4_9ACTN</name>
<comment type="caution">
    <text evidence="1">The sequence shown here is derived from an EMBL/GenBank/DDBJ whole genome shotgun (WGS) entry which is preliminary data.</text>
</comment>
<reference evidence="2" key="1">
    <citation type="journal article" date="2019" name="Int. J. Syst. Evol. Microbiol.">
        <title>The Global Catalogue of Microorganisms (GCM) 10K type strain sequencing project: providing services to taxonomists for standard genome sequencing and annotation.</title>
        <authorList>
            <consortium name="The Broad Institute Genomics Platform"/>
            <consortium name="The Broad Institute Genome Sequencing Center for Infectious Disease"/>
            <person name="Wu L."/>
            <person name="Ma J."/>
        </authorList>
    </citation>
    <scope>NUCLEOTIDE SEQUENCE [LARGE SCALE GENOMIC DNA]</scope>
    <source>
        <strain evidence="2">2902at01</strain>
    </source>
</reference>
<evidence type="ECO:0008006" key="3">
    <source>
        <dbReference type="Google" id="ProtNLM"/>
    </source>
</evidence>
<accession>A0ABV8KLP4</accession>
<protein>
    <recommendedName>
        <fullName evidence="3">DUF397 domain-containing protein</fullName>
    </recommendedName>
</protein>
<proteinExistence type="predicted"/>
<keyword evidence="2" id="KW-1185">Reference proteome</keyword>
<evidence type="ECO:0000313" key="2">
    <source>
        <dbReference type="Proteomes" id="UP001595868"/>
    </source>
</evidence>
<dbReference type="RefSeq" id="WP_377545281.1">
    <property type="nucleotide sequence ID" value="NZ_JBHSBN010000007.1"/>
</dbReference>
<dbReference type="Proteomes" id="UP001595868">
    <property type="component" value="Unassembled WGS sequence"/>
</dbReference>